<keyword evidence="5" id="KW-0997">Cell inner membrane</keyword>
<evidence type="ECO:0000256" key="4">
    <source>
        <dbReference type="ARBA" id="ARBA00022475"/>
    </source>
</evidence>
<dbReference type="GO" id="GO:0000287">
    <property type="term" value="F:magnesium ion binding"/>
    <property type="evidence" value="ECO:0007669"/>
    <property type="project" value="TreeGrafter"/>
</dbReference>
<dbReference type="InterPro" id="IPR045861">
    <property type="entry name" value="CorA_cytoplasmic_dom"/>
</dbReference>
<dbReference type="GO" id="GO:0050897">
    <property type="term" value="F:cobalt ion binding"/>
    <property type="evidence" value="ECO:0007669"/>
    <property type="project" value="TreeGrafter"/>
</dbReference>
<dbReference type="STRING" id="1851148.SMSP2_01974"/>
<evidence type="ECO:0000313" key="13">
    <source>
        <dbReference type="Proteomes" id="UP000188181"/>
    </source>
</evidence>
<protein>
    <submittedName>
        <fullName evidence="12">Zinc transport protein ZntB</fullName>
    </submittedName>
</protein>
<gene>
    <name evidence="12" type="primary">zntB</name>
    <name evidence="12" type="ORF">SMSP2_01974</name>
</gene>
<dbReference type="GO" id="GO:0015087">
    <property type="term" value="F:cobalt ion transmembrane transporter activity"/>
    <property type="evidence" value="ECO:0007669"/>
    <property type="project" value="TreeGrafter"/>
</dbReference>
<evidence type="ECO:0000256" key="6">
    <source>
        <dbReference type="ARBA" id="ARBA00022692"/>
    </source>
</evidence>
<evidence type="ECO:0000256" key="3">
    <source>
        <dbReference type="ARBA" id="ARBA00022448"/>
    </source>
</evidence>
<evidence type="ECO:0000256" key="7">
    <source>
        <dbReference type="ARBA" id="ARBA00022833"/>
    </source>
</evidence>
<evidence type="ECO:0000256" key="9">
    <source>
        <dbReference type="ARBA" id="ARBA00023065"/>
    </source>
</evidence>
<feature type="transmembrane region" description="Helical" evidence="11">
    <location>
        <begin position="261"/>
        <end position="283"/>
    </location>
</feature>
<keyword evidence="7" id="KW-0862">Zinc</keyword>
<dbReference type="Proteomes" id="UP000188181">
    <property type="component" value="Chromosome"/>
</dbReference>
<reference evidence="13" key="1">
    <citation type="submission" date="2017-02" db="EMBL/GenBank/DDBJ databases">
        <title>Comparative genomics and description of representatives of a novel lineage of planctomycetes thriving in anoxic sediments.</title>
        <authorList>
            <person name="Spring S."/>
            <person name="Bunk B."/>
            <person name="Sproer C."/>
        </authorList>
    </citation>
    <scope>NUCLEOTIDE SEQUENCE [LARGE SCALE GENOMIC DNA]</scope>
    <source>
        <strain evidence="13">SM-Chi-D1</strain>
    </source>
</reference>
<keyword evidence="4" id="KW-1003">Cell membrane</keyword>
<dbReference type="GO" id="GO:0015095">
    <property type="term" value="F:magnesium ion transmembrane transporter activity"/>
    <property type="evidence" value="ECO:0007669"/>
    <property type="project" value="TreeGrafter"/>
</dbReference>
<keyword evidence="10 11" id="KW-0472">Membrane</keyword>
<keyword evidence="3" id="KW-0813">Transport</keyword>
<dbReference type="PANTHER" id="PTHR46494:SF3">
    <property type="entry name" value="ZINC TRANSPORT PROTEIN ZNTB"/>
    <property type="match status" value="1"/>
</dbReference>
<evidence type="ECO:0000313" key="12">
    <source>
        <dbReference type="EMBL" id="AQQ71598.1"/>
    </source>
</evidence>
<feature type="transmembrane region" description="Helical" evidence="11">
    <location>
        <begin position="295"/>
        <end position="315"/>
    </location>
</feature>
<proteinExistence type="inferred from homology"/>
<dbReference type="SUPFAM" id="SSF143865">
    <property type="entry name" value="CorA soluble domain-like"/>
    <property type="match status" value="1"/>
</dbReference>
<sequence length="321" mass="36810">MNGLLYAYLMDGKGSAKRLDWESVNKWKPQDGPLWLHFDYTSPETIDWITSNSGLDEVVIDSLLSEESRPRAAMVDGGLLAALRGVNLNPGSDPEDMVAIRLWVEQDRLITTRRRKLLSEDDIIKAFEANQGPENTSELLVEIAGNLISRMGGTVEEFEDRTAQIEEDIIDTESYSLRSKISELRREAIMLRRHLAPQREAMTRIQTEKIAWMQDRDRVYLREITDQLMRFTEDLDSVRDRAAVSQEELSNRLAEQMNTRMYVLSIVAALFMPLGFLTGLLGINVAGIPGAEYRFAFWVFILFLCAVVILQILIFKKKKWF</sequence>
<dbReference type="AlphaFoldDB" id="A0A1Q2MGC2"/>
<organism evidence="12 13">
    <name type="scientific">Limihaloglobus sulfuriphilus</name>
    <dbReference type="NCBI Taxonomy" id="1851148"/>
    <lineage>
        <taxon>Bacteria</taxon>
        <taxon>Pseudomonadati</taxon>
        <taxon>Planctomycetota</taxon>
        <taxon>Phycisphaerae</taxon>
        <taxon>Sedimentisphaerales</taxon>
        <taxon>Sedimentisphaeraceae</taxon>
        <taxon>Limihaloglobus</taxon>
    </lineage>
</organism>
<evidence type="ECO:0000256" key="1">
    <source>
        <dbReference type="ARBA" id="ARBA00004651"/>
    </source>
</evidence>
<dbReference type="PANTHER" id="PTHR46494">
    <property type="entry name" value="CORA FAMILY METAL ION TRANSPORTER (EUROFUNG)"/>
    <property type="match status" value="1"/>
</dbReference>
<evidence type="ECO:0000256" key="8">
    <source>
        <dbReference type="ARBA" id="ARBA00022989"/>
    </source>
</evidence>
<dbReference type="GO" id="GO:0005886">
    <property type="term" value="C:plasma membrane"/>
    <property type="evidence" value="ECO:0007669"/>
    <property type="project" value="UniProtKB-SubCell"/>
</dbReference>
<dbReference type="KEGG" id="pbas:SMSP2_01974"/>
<dbReference type="CDD" id="cd12833">
    <property type="entry name" value="ZntB-like_1"/>
    <property type="match status" value="1"/>
</dbReference>
<keyword evidence="6 11" id="KW-0812">Transmembrane</keyword>
<dbReference type="SUPFAM" id="SSF144083">
    <property type="entry name" value="Magnesium transport protein CorA, transmembrane region"/>
    <property type="match status" value="1"/>
</dbReference>
<dbReference type="EMBL" id="CP019646">
    <property type="protein sequence ID" value="AQQ71598.1"/>
    <property type="molecule type" value="Genomic_DNA"/>
</dbReference>
<evidence type="ECO:0000256" key="11">
    <source>
        <dbReference type="SAM" id="Phobius"/>
    </source>
</evidence>
<dbReference type="Pfam" id="PF01544">
    <property type="entry name" value="CorA"/>
    <property type="match status" value="1"/>
</dbReference>
<comment type="subcellular location">
    <subcellularLocation>
        <location evidence="1">Cell membrane</location>
        <topology evidence="1">Multi-pass membrane protein</topology>
    </subcellularLocation>
</comment>
<evidence type="ECO:0000256" key="5">
    <source>
        <dbReference type="ARBA" id="ARBA00022519"/>
    </source>
</evidence>
<dbReference type="Gene3D" id="1.20.58.340">
    <property type="entry name" value="Magnesium transport protein CorA, transmembrane region"/>
    <property type="match status" value="2"/>
</dbReference>
<comment type="similarity">
    <text evidence="2">Belongs to the CorA metal ion transporter (MIT) (TC 1.A.35) family.</text>
</comment>
<evidence type="ECO:0000256" key="10">
    <source>
        <dbReference type="ARBA" id="ARBA00023136"/>
    </source>
</evidence>
<dbReference type="OrthoDB" id="9803484at2"/>
<dbReference type="InterPro" id="IPR045863">
    <property type="entry name" value="CorA_TM1_TM2"/>
</dbReference>
<accession>A0A1Q2MGC2</accession>
<name>A0A1Q2MGC2_9BACT</name>
<dbReference type="Gene3D" id="3.30.460.20">
    <property type="entry name" value="CorA soluble domain-like"/>
    <property type="match status" value="1"/>
</dbReference>
<dbReference type="InterPro" id="IPR002523">
    <property type="entry name" value="MgTranspt_CorA/ZnTranspt_ZntB"/>
</dbReference>
<evidence type="ECO:0000256" key="2">
    <source>
        <dbReference type="ARBA" id="ARBA00009765"/>
    </source>
</evidence>
<keyword evidence="8 11" id="KW-1133">Transmembrane helix</keyword>
<keyword evidence="13" id="KW-1185">Reference proteome</keyword>
<keyword evidence="9" id="KW-0406">Ion transport</keyword>